<sequence>ETMSAATSQDLNILVCKLCNQTLRSPRILPCMHIYCVECLDKLVEDGQRGFQLKCPGCREEHMIPEGGVKNFKISLIQDDTSSKLFETFHQDGKPTCAVCAIQNIDKIARVMCINCSKVLCAKCRQLHDNFVSGHAILNLTDDKIEDEKMLYEYMKEPKVNCPKHKNNVLNWFCEDDNSAICSECIAINHKGHKYVDIHKAAENNKILIDELLKDGENRVDVFDTAIKQAKLYRDNMQRTLNNATDVLTNEMNAAILTIRESYTSRIDDVIKQIEDCTNPAEDHIKNIEDKKANIENTIDQLHTMKDKTNNAELANITNEIHRKRKQWKQNPKPDFNGKTLHIKTQPGKIKNYSESLGKITIKLGKVTVKDTVKTDAITLEEVTIKDTAMTKDIFTFLLIVLAVAVLIAGICLSSLDHHVKKVIQPEVLVSKKLNGYIQSLQMFDNDKLITVEEGSVYMYNSKLEQIKYFEINYYVSNVITTKSKLIGFTTSKIPFIRFIKADGSHVRQMEVPKLNHILGLSVNSKNELIVSDFGDKSIYHVDITSGDILAKSTLGLFEYPLYIATNSKDVVIVSDYLAHRVTAITRDGDVVFRYGTQGSGQNQLYHPAGICTDNADNVIVIDSLNKRVHLLSPNGTFLQYLMTKSDGLVQPKACVVNHEGHALVGDQHGNIHIIKYRE</sequence>
<dbReference type="OrthoDB" id="10039644at2759"/>
<dbReference type="Gene3D" id="3.30.40.10">
    <property type="entry name" value="Zinc/RING finger domain, C3HC4 (zinc finger)"/>
    <property type="match status" value="1"/>
</dbReference>
<dbReference type="PROSITE" id="PS50119">
    <property type="entry name" value="ZF_BBOX"/>
    <property type="match status" value="2"/>
</dbReference>
<keyword evidence="7" id="KW-0175">Coiled coil</keyword>
<evidence type="ECO:0000256" key="6">
    <source>
        <dbReference type="PROSITE-ProRule" id="PRU00504"/>
    </source>
</evidence>
<dbReference type="InterPro" id="IPR000315">
    <property type="entry name" value="Znf_B-box"/>
</dbReference>
<accession>A0A8S4NYN6</accession>
<dbReference type="InterPro" id="IPR011042">
    <property type="entry name" value="6-blade_b-propeller_TolB-like"/>
</dbReference>
<dbReference type="InterPro" id="IPR001258">
    <property type="entry name" value="NHL_repeat"/>
</dbReference>
<keyword evidence="3 5" id="KW-0863">Zinc-finger</keyword>
<dbReference type="Proteomes" id="UP000749559">
    <property type="component" value="Unassembled WGS sequence"/>
</dbReference>
<dbReference type="Pfam" id="PF00643">
    <property type="entry name" value="zf-B_box"/>
    <property type="match status" value="1"/>
</dbReference>
<feature type="transmembrane region" description="Helical" evidence="8">
    <location>
        <begin position="394"/>
        <end position="416"/>
    </location>
</feature>
<feature type="non-terminal residue" evidence="11">
    <location>
        <position position="1"/>
    </location>
</feature>
<protein>
    <submittedName>
        <fullName evidence="11">Uncharacterized protein</fullName>
    </submittedName>
</protein>
<dbReference type="CDD" id="cd19769">
    <property type="entry name" value="Bbox2_TRIM16-like"/>
    <property type="match status" value="1"/>
</dbReference>
<dbReference type="PROSITE" id="PS00518">
    <property type="entry name" value="ZF_RING_1"/>
    <property type="match status" value="1"/>
</dbReference>
<evidence type="ECO:0000256" key="2">
    <source>
        <dbReference type="ARBA" id="ARBA00022737"/>
    </source>
</evidence>
<keyword evidence="4" id="KW-0862">Zinc</keyword>
<dbReference type="SMART" id="SM00336">
    <property type="entry name" value="BBOX"/>
    <property type="match status" value="2"/>
</dbReference>
<feature type="repeat" description="NHL" evidence="6">
    <location>
        <begin position="592"/>
        <end position="635"/>
    </location>
</feature>
<keyword evidence="2" id="KW-0677">Repeat</keyword>
<gene>
    <name evidence="11" type="ORF">OFUS_LOCUS12930</name>
</gene>
<dbReference type="PANTHER" id="PTHR25462:SF296">
    <property type="entry name" value="MEIOTIC P26, ISOFORM F"/>
    <property type="match status" value="1"/>
</dbReference>
<dbReference type="SUPFAM" id="SSF57850">
    <property type="entry name" value="RING/U-box"/>
    <property type="match status" value="1"/>
</dbReference>
<feature type="domain" description="B box-type" evidence="10">
    <location>
        <begin position="95"/>
        <end position="140"/>
    </location>
</feature>
<dbReference type="PANTHER" id="PTHR25462">
    <property type="entry name" value="BONUS, ISOFORM C-RELATED"/>
    <property type="match status" value="1"/>
</dbReference>
<proteinExistence type="predicted"/>
<evidence type="ECO:0000256" key="5">
    <source>
        <dbReference type="PROSITE-ProRule" id="PRU00024"/>
    </source>
</evidence>
<dbReference type="SMART" id="SM00184">
    <property type="entry name" value="RING"/>
    <property type="match status" value="2"/>
</dbReference>
<dbReference type="AlphaFoldDB" id="A0A8S4NYN6"/>
<dbReference type="Gene3D" id="3.30.160.60">
    <property type="entry name" value="Classic Zinc Finger"/>
    <property type="match status" value="1"/>
</dbReference>
<keyword evidence="8" id="KW-0472">Membrane</keyword>
<reference evidence="11" key="1">
    <citation type="submission" date="2022-03" db="EMBL/GenBank/DDBJ databases">
        <authorList>
            <person name="Martin C."/>
        </authorList>
    </citation>
    <scope>NUCLEOTIDE SEQUENCE</scope>
</reference>
<evidence type="ECO:0000256" key="4">
    <source>
        <dbReference type="ARBA" id="ARBA00022833"/>
    </source>
</evidence>
<dbReference type="EMBL" id="CAIIXF020000006">
    <property type="protein sequence ID" value="CAH1787173.1"/>
    <property type="molecule type" value="Genomic_DNA"/>
</dbReference>
<comment type="caution">
    <text evidence="11">The sequence shown here is derived from an EMBL/GenBank/DDBJ whole genome shotgun (WGS) entry which is preliminary data.</text>
</comment>
<dbReference type="CDD" id="cd05819">
    <property type="entry name" value="NHL"/>
    <property type="match status" value="1"/>
</dbReference>
<organism evidence="11 12">
    <name type="scientific">Owenia fusiformis</name>
    <name type="common">Polychaete worm</name>
    <dbReference type="NCBI Taxonomy" id="6347"/>
    <lineage>
        <taxon>Eukaryota</taxon>
        <taxon>Metazoa</taxon>
        <taxon>Spiralia</taxon>
        <taxon>Lophotrochozoa</taxon>
        <taxon>Annelida</taxon>
        <taxon>Polychaeta</taxon>
        <taxon>Sedentaria</taxon>
        <taxon>Canalipalpata</taxon>
        <taxon>Sabellida</taxon>
        <taxon>Oweniida</taxon>
        <taxon>Oweniidae</taxon>
        <taxon>Owenia</taxon>
    </lineage>
</organism>
<keyword evidence="12" id="KW-1185">Reference proteome</keyword>
<dbReference type="SUPFAM" id="SSF57845">
    <property type="entry name" value="B-box zinc-binding domain"/>
    <property type="match status" value="1"/>
</dbReference>
<dbReference type="SUPFAM" id="SSF101898">
    <property type="entry name" value="NHL repeat"/>
    <property type="match status" value="1"/>
</dbReference>
<evidence type="ECO:0000259" key="10">
    <source>
        <dbReference type="PROSITE" id="PS50119"/>
    </source>
</evidence>
<evidence type="ECO:0000256" key="8">
    <source>
        <dbReference type="SAM" id="Phobius"/>
    </source>
</evidence>
<dbReference type="InterPro" id="IPR017907">
    <property type="entry name" value="Znf_RING_CS"/>
</dbReference>
<name>A0A8S4NYN6_OWEFU</name>
<evidence type="ECO:0000313" key="12">
    <source>
        <dbReference type="Proteomes" id="UP000749559"/>
    </source>
</evidence>
<dbReference type="GO" id="GO:0008270">
    <property type="term" value="F:zinc ion binding"/>
    <property type="evidence" value="ECO:0007669"/>
    <property type="project" value="UniProtKB-KW"/>
</dbReference>
<evidence type="ECO:0000256" key="3">
    <source>
        <dbReference type="ARBA" id="ARBA00022771"/>
    </source>
</evidence>
<dbReference type="Gene3D" id="2.120.10.30">
    <property type="entry name" value="TolB, C-terminal domain"/>
    <property type="match status" value="1"/>
</dbReference>
<evidence type="ECO:0000313" key="11">
    <source>
        <dbReference type="EMBL" id="CAH1787173.1"/>
    </source>
</evidence>
<evidence type="ECO:0000256" key="1">
    <source>
        <dbReference type="ARBA" id="ARBA00022723"/>
    </source>
</evidence>
<dbReference type="PROSITE" id="PS50089">
    <property type="entry name" value="ZF_RING_2"/>
    <property type="match status" value="1"/>
</dbReference>
<keyword evidence="8" id="KW-1133">Transmembrane helix</keyword>
<evidence type="ECO:0000259" key="9">
    <source>
        <dbReference type="PROSITE" id="PS50089"/>
    </source>
</evidence>
<keyword evidence="1" id="KW-0479">Metal-binding</keyword>
<dbReference type="PROSITE" id="PS51125">
    <property type="entry name" value="NHL"/>
    <property type="match status" value="1"/>
</dbReference>
<evidence type="ECO:0000256" key="7">
    <source>
        <dbReference type="SAM" id="Coils"/>
    </source>
</evidence>
<dbReference type="InterPro" id="IPR047153">
    <property type="entry name" value="TRIM45/56/19-like"/>
</dbReference>
<dbReference type="InterPro" id="IPR013083">
    <property type="entry name" value="Znf_RING/FYVE/PHD"/>
</dbReference>
<feature type="domain" description="B box-type" evidence="10">
    <location>
        <begin position="157"/>
        <end position="198"/>
    </location>
</feature>
<keyword evidence="8" id="KW-0812">Transmembrane</keyword>
<dbReference type="InterPro" id="IPR001841">
    <property type="entry name" value="Znf_RING"/>
</dbReference>
<dbReference type="InterPro" id="IPR018957">
    <property type="entry name" value="Znf_C3HC4_RING-type"/>
</dbReference>
<feature type="domain" description="RING-type" evidence="9">
    <location>
        <begin position="16"/>
        <end position="59"/>
    </location>
</feature>
<feature type="coiled-coil region" evidence="7">
    <location>
        <begin position="281"/>
        <end position="308"/>
    </location>
</feature>
<dbReference type="Pfam" id="PF00097">
    <property type="entry name" value="zf-C3HC4"/>
    <property type="match status" value="1"/>
</dbReference>